<proteinExistence type="predicted"/>
<feature type="compositionally biased region" description="Basic and acidic residues" evidence="2">
    <location>
        <begin position="1391"/>
        <end position="1422"/>
    </location>
</feature>
<feature type="compositionally biased region" description="Polar residues" evidence="2">
    <location>
        <begin position="457"/>
        <end position="495"/>
    </location>
</feature>
<feature type="compositionally biased region" description="Low complexity" evidence="2">
    <location>
        <begin position="390"/>
        <end position="410"/>
    </location>
</feature>
<feature type="compositionally biased region" description="Polar residues" evidence="2">
    <location>
        <begin position="119"/>
        <end position="141"/>
    </location>
</feature>
<feature type="compositionally biased region" description="Polar residues" evidence="2">
    <location>
        <begin position="155"/>
        <end position="167"/>
    </location>
</feature>
<feature type="compositionally biased region" description="Low complexity" evidence="2">
    <location>
        <begin position="370"/>
        <end position="382"/>
    </location>
</feature>
<feature type="region of interest" description="Disordered" evidence="2">
    <location>
        <begin position="1"/>
        <end position="348"/>
    </location>
</feature>
<sequence>MFPPRSRNSGRMREEHDIGHHHHHHHHHHHKLPEPNDSSGDERDESGLQKLEDWWRHKRGHHDKRSHSDPTPKLKKHEKVRRDPAENRGGSSGDDEASDLSGPEDDQPSEPDSDLDQGQPRNNSGLSARLTSNADNATGRTSAPPPGSGWRTPSDEQTGVATDSGSDQSAPGPLPPSASAAPAIARMPAPPPPQQPVSFTQASPPPFPPPPVQPLYPPYTNQQYTPPAPRPAYPFKTAPPSTEDQERANALWIQAHSGPPQAANAAPVPGPPPLPDAAAFTPSMQQALPGRFVPTTSTSTSTSQQQARSLPGAFIPQPASAASPATTMYPGATYSPSQPASSAYPATPFVPQPASSAYAAATTYPPAPYATMSSPAMSYPPAQAAPPMPSYSAAAQALSPSPSPAAFVPTPRSPPLAAPFTNASAWQAPGSAFPNGADPTSSSIVGGSPNGADCQAGNFSDDSGALSSPQGDDARSSLSTIPGRFQQQRQDSQASGPFAPGPRPTSAPLDQSAAGDSAPASSDDDFSDAAANDSAAPGGVPQHRGGMSAAATPIDDGSADRNLPAGPASRYSDSDNDYSDDGPSNMDNSSRPFSSSQHGDDASAPLGRDQRFQQQQGSQGNGPFAPGPRSTSAPLDQPADHDSAPASSDDDLSNAADDSAAPIGSPRQQRAMSAPAAPTYDDSADRYPNAQPAPPDSDSDVNYPNAGSSNMGSSSTRPFSTARAGTAGAAGMGGPAATAPDNFDPPYSSDSDQAFNPRSASAAGSDSSDFDSAPRSAPRNGPSSQRAFSPNDDDSDVASNPAFNPRSASSAPMDSADSDDAEDPPSRSARNPRDVGGDRFSPGATGGLGGGADPNAGGDYAPDSDSDQQSDFGQAPVAYAAQRRNVGRPDSASGGGDSALPPDSGDGYDGDNFAGNLGSDGGADQTSRAQRAGSYAQDPDAHTDSSADETPAPALGRQDSGMAGRDGFGAPSSAPNDASPADDYQTSPDDGDRAQAPSSRDGQSASRADFPPSSSRNDSGRNDFGSDYDSDQALQGSDGGLSSSGPRRDSRDDVGVHTDSDGYDPDSASNAPPRTSGAADQDLQSPSAGTLGRGGLDPGDDANLSDNELDAQRKPAGATDDYADPPGGMSAVHGRPGDSNDMPNRAGDGDAFDDPSSQPGGAGNDGFRQDAQDPDAFSPGGRDGSAGQGDSYDSDGGRQALDSPNLDGGQQRSDASFGGQRGESGNDGYGDRGSPGLGVNGDGYGGQDDSGYGAANSQGFGQDPPSGGFGQDPSTNGFDQGWNGGGGSSPDNYGGQGYGQDASPGAYNQGGNYDDWGGGGQQGFGNDGYNNDWGGQGGGSNWNSNSGRGDGWNDGPDSRWSDPLNDPAGRNDNSWNDDYRNGDYGNGYANDDYRNDYADDDRDGRYNDDELPRHPSPVDDREVDYQRHRQNEAEHEINQARHQVRKALRHLLELEKHRHDDEQYSKAFRNALRCVYRLQHLQEEAEAWPVAPYPTAEQLGLRDEDYDKYLQQFHERQELELNSLDRHRRREISEARVLLNDIEEHQKERAQQKERLTSHTDDHKLAKNHLDAVTAEHKAHLQLRHAREHLRALEAQSPPDQEAVEAARLHVDAAEAHLRDCEDATHKAEQDAHPLGREHQARVAEHKVKLAERHLQHLLKTGAPEPDHEAAGKDLRDKQESHRRLLQEVDHDDEASPNSHNRVLEQSVLPLLARELALKSSTRKRSLPRIHMIMQLDSDCYTLNNVCRISLRSVNGFTSICCHGMKSSSKTHTQRNLTSNAPAMTFILPLSTTFTPRAIWSRRLVPVYELPNMRFLATRKPFEPVSDSNISAEARRRRKNCTKPNPIILALHSQPTRLAKTVCVLEKSM</sequence>
<feature type="compositionally biased region" description="Low complexity" evidence="2">
    <location>
        <begin position="759"/>
        <end position="773"/>
    </location>
</feature>
<feature type="compositionally biased region" description="Low complexity" evidence="2">
    <location>
        <begin position="612"/>
        <end position="622"/>
    </location>
</feature>
<feature type="compositionally biased region" description="Low complexity" evidence="2">
    <location>
        <begin position="318"/>
        <end position="348"/>
    </location>
</feature>
<reference evidence="3 4" key="1">
    <citation type="submission" date="2020-11" db="EMBL/GenBank/DDBJ databases">
        <title>Kefir isolates.</title>
        <authorList>
            <person name="Marcisauskas S."/>
            <person name="Kim Y."/>
            <person name="Blasche S."/>
        </authorList>
    </citation>
    <scope>NUCLEOTIDE SEQUENCE [LARGE SCALE GENOMIC DNA]</scope>
    <source>
        <strain evidence="3 4">KR</strain>
    </source>
</reference>
<feature type="compositionally biased region" description="Gly residues" evidence="2">
    <location>
        <begin position="1282"/>
        <end position="1298"/>
    </location>
</feature>
<feature type="compositionally biased region" description="Basic and acidic residues" evidence="2">
    <location>
        <begin position="45"/>
        <end position="55"/>
    </location>
</feature>
<evidence type="ECO:0000256" key="1">
    <source>
        <dbReference type="SAM" id="Coils"/>
    </source>
</evidence>
<evidence type="ECO:0000256" key="2">
    <source>
        <dbReference type="SAM" id="MobiDB-lite"/>
    </source>
</evidence>
<feature type="compositionally biased region" description="Pro residues" evidence="2">
    <location>
        <begin position="203"/>
        <end position="217"/>
    </location>
</feature>
<comment type="caution">
    <text evidence="3">The sequence shown here is derived from an EMBL/GenBank/DDBJ whole genome shotgun (WGS) entry which is preliminary data.</text>
</comment>
<feature type="compositionally biased region" description="Polar residues" evidence="2">
    <location>
        <begin position="700"/>
        <end position="719"/>
    </location>
</feature>
<feature type="region of interest" description="Disordered" evidence="2">
    <location>
        <begin position="1659"/>
        <end position="1683"/>
    </location>
</feature>
<feature type="compositionally biased region" description="Low complexity" evidence="2">
    <location>
        <begin position="295"/>
        <end position="306"/>
    </location>
</feature>
<feature type="compositionally biased region" description="Basic and acidic residues" evidence="2">
    <location>
        <begin position="1665"/>
        <end position="1683"/>
    </location>
</feature>
<evidence type="ECO:0000313" key="4">
    <source>
        <dbReference type="Proteomes" id="UP000777482"/>
    </source>
</evidence>
<feature type="compositionally biased region" description="Acidic residues" evidence="2">
    <location>
        <begin position="93"/>
        <end position="115"/>
    </location>
</feature>
<feature type="compositionally biased region" description="Polar residues" evidence="2">
    <location>
        <begin position="586"/>
        <end position="597"/>
    </location>
</feature>
<dbReference type="Proteomes" id="UP000777482">
    <property type="component" value="Unassembled WGS sequence"/>
</dbReference>
<feature type="compositionally biased region" description="Low complexity" evidence="2">
    <location>
        <begin position="512"/>
        <end position="521"/>
    </location>
</feature>
<feature type="compositionally biased region" description="Basic and acidic residues" evidence="2">
    <location>
        <begin position="1046"/>
        <end position="1060"/>
    </location>
</feature>
<protein>
    <submittedName>
        <fullName evidence="3">Uncharacterized protein</fullName>
    </submittedName>
</protein>
<feature type="coiled-coil region" evidence="1">
    <location>
        <begin position="1528"/>
        <end position="1562"/>
    </location>
</feature>
<feature type="coiled-coil region" evidence="1">
    <location>
        <begin position="1430"/>
        <end position="1457"/>
    </location>
</feature>
<accession>A0A9P6W976</accession>
<keyword evidence="4" id="KW-1185">Reference proteome</keyword>
<feature type="compositionally biased region" description="Low complexity" evidence="2">
    <location>
        <begin position="970"/>
        <end position="983"/>
    </location>
</feature>
<dbReference type="EMBL" id="PUHQ01000001">
    <property type="protein sequence ID" value="KAG0667676.1"/>
    <property type="molecule type" value="Genomic_DNA"/>
</dbReference>
<name>A0A9P6W976_RHOMI</name>
<feature type="compositionally biased region" description="Gly residues" evidence="2">
    <location>
        <begin position="1316"/>
        <end position="1326"/>
    </location>
</feature>
<feature type="compositionally biased region" description="Basic residues" evidence="2">
    <location>
        <begin position="56"/>
        <end position="65"/>
    </location>
</feature>
<feature type="region of interest" description="Disordered" evidence="2">
    <location>
        <begin position="370"/>
        <end position="1422"/>
    </location>
</feature>
<organism evidence="3 4">
    <name type="scientific">Rhodotorula mucilaginosa</name>
    <name type="common">Yeast</name>
    <name type="synonym">Rhodotorula rubra</name>
    <dbReference type="NCBI Taxonomy" id="5537"/>
    <lineage>
        <taxon>Eukaryota</taxon>
        <taxon>Fungi</taxon>
        <taxon>Dikarya</taxon>
        <taxon>Basidiomycota</taxon>
        <taxon>Pucciniomycotina</taxon>
        <taxon>Microbotryomycetes</taxon>
        <taxon>Sporidiobolales</taxon>
        <taxon>Sporidiobolaceae</taxon>
        <taxon>Rhodotorula</taxon>
    </lineage>
</organism>
<feature type="compositionally biased region" description="Polar residues" evidence="2">
    <location>
        <begin position="748"/>
        <end position="758"/>
    </location>
</feature>
<feature type="compositionally biased region" description="Low complexity" evidence="2">
    <location>
        <begin position="805"/>
        <end position="815"/>
    </location>
</feature>
<feature type="compositionally biased region" description="Gly residues" evidence="2">
    <location>
        <begin position="1219"/>
        <end position="1248"/>
    </location>
</feature>
<feature type="compositionally biased region" description="Basic residues" evidence="2">
    <location>
        <begin position="19"/>
        <end position="31"/>
    </location>
</feature>
<dbReference type="OrthoDB" id="10560305at2759"/>
<feature type="compositionally biased region" description="Low complexity" evidence="2">
    <location>
        <begin position="177"/>
        <end position="187"/>
    </location>
</feature>
<gene>
    <name evidence="3" type="ORF">C6P46_000213</name>
</gene>
<evidence type="ECO:0000313" key="3">
    <source>
        <dbReference type="EMBL" id="KAG0667676.1"/>
    </source>
</evidence>
<feature type="compositionally biased region" description="Polar residues" evidence="2">
    <location>
        <begin position="996"/>
        <end position="1017"/>
    </location>
</feature>
<keyword evidence="1" id="KW-0175">Coiled coil</keyword>